<dbReference type="Proteomes" id="UP000175994">
    <property type="component" value="Unassembled WGS sequence"/>
</dbReference>
<evidence type="ECO:0000313" key="2">
    <source>
        <dbReference type="Proteomes" id="UP000175994"/>
    </source>
</evidence>
<sequence>MNSLIAYNNYFWSINQYSSQIRNEVANGSMVRIVEDKLVKTNGDL</sequence>
<reference evidence="1 2" key="1">
    <citation type="submission" date="2016-04" db="EMBL/GenBank/DDBJ databases">
        <title>Bacillus thuringiensis and Bacillus weihenstephanensis as novel biocontrol agents of wilt causing Verticillium species.</title>
        <authorList>
            <person name="Hollensteiner J."/>
            <person name="Wemheuer F."/>
            <person name="Harting R."/>
            <person name="Kolarzyk A."/>
            <person name="Diaz-Valerio S."/>
            <person name="Poehlein A."/>
            <person name="Brzuszkiewicz E."/>
            <person name="Nesemann K."/>
            <person name="Braus-Stromeyer S."/>
            <person name="Braus G."/>
            <person name="Daniel R."/>
            <person name="Liesegang H."/>
        </authorList>
    </citation>
    <scope>NUCLEOTIDE SEQUENCE [LARGE SCALE GENOMIC DNA]</scope>
    <source>
        <strain evidence="1 2">GOE4</strain>
    </source>
</reference>
<dbReference type="EMBL" id="LXLI01000051">
    <property type="protein sequence ID" value="OFC87557.1"/>
    <property type="molecule type" value="Genomic_DNA"/>
</dbReference>
<proteinExistence type="predicted"/>
<protein>
    <submittedName>
        <fullName evidence="1">Uncharacterized protein</fullName>
    </submittedName>
</protein>
<comment type="caution">
    <text evidence="1">The sequence shown here is derived from an EMBL/GenBank/DDBJ whole genome shotgun (WGS) entry which is preliminary data.</text>
</comment>
<gene>
    <name evidence="1" type="ORF">BTGOE4_60040</name>
</gene>
<evidence type="ECO:0000313" key="1">
    <source>
        <dbReference type="EMBL" id="OFC87557.1"/>
    </source>
</evidence>
<dbReference type="AlphaFoldDB" id="A0A9X5RPW5"/>
<organism evidence="1 2">
    <name type="scientific">Bacillus thuringiensis</name>
    <dbReference type="NCBI Taxonomy" id="1428"/>
    <lineage>
        <taxon>Bacteria</taxon>
        <taxon>Bacillati</taxon>
        <taxon>Bacillota</taxon>
        <taxon>Bacilli</taxon>
        <taxon>Bacillales</taxon>
        <taxon>Bacillaceae</taxon>
        <taxon>Bacillus</taxon>
        <taxon>Bacillus cereus group</taxon>
    </lineage>
</organism>
<name>A0A9X5RPW5_BACTU</name>
<accession>A0A9X5RPW5</accession>